<organism evidence="2 3">
    <name type="scientific">Pleuronectes platessa</name>
    <name type="common">European plaice</name>
    <dbReference type="NCBI Taxonomy" id="8262"/>
    <lineage>
        <taxon>Eukaryota</taxon>
        <taxon>Metazoa</taxon>
        <taxon>Chordata</taxon>
        <taxon>Craniata</taxon>
        <taxon>Vertebrata</taxon>
        <taxon>Euteleostomi</taxon>
        <taxon>Actinopterygii</taxon>
        <taxon>Neopterygii</taxon>
        <taxon>Teleostei</taxon>
        <taxon>Neoteleostei</taxon>
        <taxon>Acanthomorphata</taxon>
        <taxon>Carangaria</taxon>
        <taxon>Pleuronectiformes</taxon>
        <taxon>Pleuronectoidei</taxon>
        <taxon>Pleuronectidae</taxon>
        <taxon>Pleuronectes</taxon>
    </lineage>
</organism>
<dbReference type="AlphaFoldDB" id="A0A9N7TIN4"/>
<dbReference type="Proteomes" id="UP001153269">
    <property type="component" value="Unassembled WGS sequence"/>
</dbReference>
<gene>
    <name evidence="2" type="ORF">PLEPLA_LOCUS1226</name>
</gene>
<evidence type="ECO:0000313" key="2">
    <source>
        <dbReference type="EMBL" id="CAB1413526.1"/>
    </source>
</evidence>
<dbReference type="EMBL" id="CADEAL010000058">
    <property type="protein sequence ID" value="CAB1413526.1"/>
    <property type="molecule type" value="Genomic_DNA"/>
</dbReference>
<feature type="compositionally biased region" description="Basic and acidic residues" evidence="1">
    <location>
        <begin position="23"/>
        <end position="40"/>
    </location>
</feature>
<feature type="region of interest" description="Disordered" evidence="1">
    <location>
        <begin position="23"/>
        <end position="42"/>
    </location>
</feature>
<keyword evidence="3" id="KW-1185">Reference proteome</keyword>
<name>A0A9N7TIN4_PLEPL</name>
<evidence type="ECO:0000313" key="3">
    <source>
        <dbReference type="Proteomes" id="UP001153269"/>
    </source>
</evidence>
<comment type="caution">
    <text evidence="2">The sequence shown here is derived from an EMBL/GenBank/DDBJ whole genome shotgun (WGS) entry which is preliminary data.</text>
</comment>
<accession>A0A9N7TIN4</accession>
<protein>
    <submittedName>
        <fullName evidence="2">Uncharacterized protein</fullName>
    </submittedName>
</protein>
<reference evidence="2" key="1">
    <citation type="submission" date="2020-03" db="EMBL/GenBank/DDBJ databases">
        <authorList>
            <person name="Weist P."/>
        </authorList>
    </citation>
    <scope>NUCLEOTIDE SEQUENCE</scope>
</reference>
<sequence>MGKQEEEICFGFAWLPGRAFESRAGGERNTSEEEKKRGGEDTGEMVLLGVRAPVSTAWQGSSGSFLPVSNLLAELGGGREVSDRTLVTARSTRTGRRKHMFVYFLFEPRKKRDSTAQRKDKLVLPGHRLF</sequence>
<evidence type="ECO:0000256" key="1">
    <source>
        <dbReference type="SAM" id="MobiDB-lite"/>
    </source>
</evidence>
<proteinExistence type="predicted"/>